<proteinExistence type="predicted"/>
<evidence type="ECO:0000256" key="1">
    <source>
        <dbReference type="SAM" id="MobiDB-lite"/>
    </source>
</evidence>
<evidence type="ECO:0000259" key="2">
    <source>
        <dbReference type="Pfam" id="PF20167"/>
    </source>
</evidence>
<dbReference type="EMBL" id="JASCZI010030821">
    <property type="protein sequence ID" value="MED6124946.1"/>
    <property type="molecule type" value="Genomic_DNA"/>
</dbReference>
<feature type="compositionally biased region" description="Polar residues" evidence="1">
    <location>
        <begin position="508"/>
        <end position="519"/>
    </location>
</feature>
<feature type="compositionally biased region" description="Pro residues" evidence="1">
    <location>
        <begin position="526"/>
        <end position="541"/>
    </location>
</feature>
<dbReference type="Proteomes" id="UP001341840">
    <property type="component" value="Unassembled WGS sequence"/>
</dbReference>
<sequence length="541" mass="62125">MGSFDQPFKWPHHQPLPACLTTTVLGKSSTKTLFESIVRRKKVTPEVGFNLEEDEYPQIKEQIALRGWRRLATPITDISKLLVQEFYANATVSDKEMEHAEQLPYKSYVRRVEVDFSPENIIRVMRFKEETPGPETDYTTRQATDQRLDEVLAELCDPGATWKLSSSQSAVPIQLRRAKLFPLARGWQEFIIHSLVPTDNKSEITVARAILIHAIMKGEKVRVENIIAGNMAVIAQGLHGKGKLGFPSTIYKLCKNANVPLGEFKRTTRIPQEKPTTAKRMESTRLPRNIPQQQQDEDDEDQPMPQVEGGNEEDQNQQQNHQFQQPPQQHYPEFQQNFENQYHQDLQGIEEHLSSMQFLQQSFYENMQKSQAEYMEEVKAIKAKQEELWNNTNRFHSQIRKEQDMLAREIQDIRKSQINQTLINSQKADAEKNLEQAVERQARELAEMKKQLNLWPRNASAREAYSCLAHQQANPNLSEIPINHIPDLMQTNAEKGRPMFYGPLKSHVGTSASSQSAQQEPIPLRTAPPLPGYQPPHSPPN</sequence>
<keyword evidence="4" id="KW-1185">Reference proteome</keyword>
<comment type="caution">
    <text evidence="3">The sequence shown here is derived from an EMBL/GenBank/DDBJ whole genome shotgun (WGS) entry which is preliminary data.</text>
</comment>
<protein>
    <recommendedName>
        <fullName evidence="2">Putative plant transposon protein domain-containing protein</fullName>
    </recommendedName>
</protein>
<feature type="region of interest" description="Disordered" evidence="1">
    <location>
        <begin position="495"/>
        <end position="541"/>
    </location>
</feature>
<dbReference type="Pfam" id="PF20167">
    <property type="entry name" value="Transposase_32"/>
    <property type="match status" value="1"/>
</dbReference>
<name>A0ABU6RLL0_9FABA</name>
<feature type="domain" description="Putative plant transposon protein" evidence="2">
    <location>
        <begin position="66"/>
        <end position="260"/>
    </location>
</feature>
<evidence type="ECO:0000313" key="4">
    <source>
        <dbReference type="Proteomes" id="UP001341840"/>
    </source>
</evidence>
<gene>
    <name evidence="3" type="ORF">PIB30_063823</name>
</gene>
<feature type="region of interest" description="Disordered" evidence="1">
    <location>
        <begin position="265"/>
        <end position="328"/>
    </location>
</feature>
<evidence type="ECO:0000313" key="3">
    <source>
        <dbReference type="EMBL" id="MED6124946.1"/>
    </source>
</evidence>
<feature type="compositionally biased region" description="Low complexity" evidence="1">
    <location>
        <begin position="316"/>
        <end position="328"/>
    </location>
</feature>
<organism evidence="3 4">
    <name type="scientific">Stylosanthes scabra</name>
    <dbReference type="NCBI Taxonomy" id="79078"/>
    <lineage>
        <taxon>Eukaryota</taxon>
        <taxon>Viridiplantae</taxon>
        <taxon>Streptophyta</taxon>
        <taxon>Embryophyta</taxon>
        <taxon>Tracheophyta</taxon>
        <taxon>Spermatophyta</taxon>
        <taxon>Magnoliopsida</taxon>
        <taxon>eudicotyledons</taxon>
        <taxon>Gunneridae</taxon>
        <taxon>Pentapetalae</taxon>
        <taxon>rosids</taxon>
        <taxon>fabids</taxon>
        <taxon>Fabales</taxon>
        <taxon>Fabaceae</taxon>
        <taxon>Papilionoideae</taxon>
        <taxon>50 kb inversion clade</taxon>
        <taxon>dalbergioids sensu lato</taxon>
        <taxon>Dalbergieae</taxon>
        <taxon>Pterocarpus clade</taxon>
        <taxon>Stylosanthes</taxon>
    </lineage>
</organism>
<reference evidence="3 4" key="1">
    <citation type="journal article" date="2023" name="Plants (Basel)">
        <title>Bridging the Gap: Combining Genomics and Transcriptomics Approaches to Understand Stylosanthes scabra, an Orphan Legume from the Brazilian Caatinga.</title>
        <authorList>
            <person name="Ferreira-Neto J.R.C."/>
            <person name="da Silva M.D."/>
            <person name="Binneck E."/>
            <person name="de Melo N.F."/>
            <person name="da Silva R.H."/>
            <person name="de Melo A.L.T.M."/>
            <person name="Pandolfi V."/>
            <person name="Bustamante F.O."/>
            <person name="Brasileiro-Vidal A.C."/>
            <person name="Benko-Iseppon A.M."/>
        </authorList>
    </citation>
    <scope>NUCLEOTIDE SEQUENCE [LARGE SCALE GENOMIC DNA]</scope>
    <source>
        <tissue evidence="3">Leaves</tissue>
    </source>
</reference>
<accession>A0ABU6RLL0</accession>
<dbReference type="InterPro" id="IPR046796">
    <property type="entry name" value="Transposase_32_dom"/>
</dbReference>